<accession>A0A841CSN2</accession>
<organism evidence="3 4">
    <name type="scientific">Planomonospora venezuelensis</name>
    <dbReference type="NCBI Taxonomy" id="1999"/>
    <lineage>
        <taxon>Bacteria</taxon>
        <taxon>Bacillati</taxon>
        <taxon>Actinomycetota</taxon>
        <taxon>Actinomycetes</taxon>
        <taxon>Streptosporangiales</taxon>
        <taxon>Streptosporangiaceae</taxon>
        <taxon>Planomonospora</taxon>
    </lineage>
</organism>
<gene>
    <name evidence="3" type="ORF">FHS22_000039</name>
</gene>
<dbReference type="RefSeq" id="WP_184937192.1">
    <property type="nucleotide sequence ID" value="NZ_BAAAWZ010000001.1"/>
</dbReference>
<sequence>MRIRILAAAVVTAGALMATLSGAASADTPTPPPPAEKGLTVVCEKGVDGPRFTSPALTEEEMKELEAGGGPAETVRVEAVPAVPARPGDASGTSEPGHLVVTGPDGTVTRLEGSPEGVKVTLKASDGPGEAGKPELVVEAVPAPEGAIAACGGKD</sequence>
<reference evidence="3 4" key="1">
    <citation type="submission" date="2020-08" db="EMBL/GenBank/DDBJ databases">
        <title>Genomic Encyclopedia of Type Strains, Phase III (KMG-III): the genomes of soil and plant-associated and newly described type strains.</title>
        <authorList>
            <person name="Whitman W."/>
        </authorList>
    </citation>
    <scope>NUCLEOTIDE SEQUENCE [LARGE SCALE GENOMIC DNA]</scope>
    <source>
        <strain evidence="3 4">CECT 3303</strain>
    </source>
</reference>
<feature type="chain" id="PRO_5032835575" description="Secreted protein" evidence="2">
    <location>
        <begin position="27"/>
        <end position="155"/>
    </location>
</feature>
<protein>
    <recommendedName>
        <fullName evidence="5">Secreted protein</fullName>
    </recommendedName>
</protein>
<evidence type="ECO:0000313" key="3">
    <source>
        <dbReference type="EMBL" id="MBB5960801.1"/>
    </source>
</evidence>
<feature type="signal peptide" evidence="2">
    <location>
        <begin position="1"/>
        <end position="26"/>
    </location>
</feature>
<proteinExistence type="predicted"/>
<feature type="region of interest" description="Disordered" evidence="1">
    <location>
        <begin position="84"/>
        <end position="117"/>
    </location>
</feature>
<name>A0A841CSN2_PLAVE</name>
<dbReference type="EMBL" id="JACHJJ010000001">
    <property type="protein sequence ID" value="MBB5960801.1"/>
    <property type="molecule type" value="Genomic_DNA"/>
</dbReference>
<evidence type="ECO:0000313" key="4">
    <source>
        <dbReference type="Proteomes" id="UP000562352"/>
    </source>
</evidence>
<evidence type="ECO:0000256" key="1">
    <source>
        <dbReference type="SAM" id="MobiDB-lite"/>
    </source>
</evidence>
<dbReference type="Proteomes" id="UP000562352">
    <property type="component" value="Unassembled WGS sequence"/>
</dbReference>
<evidence type="ECO:0000256" key="2">
    <source>
        <dbReference type="SAM" id="SignalP"/>
    </source>
</evidence>
<keyword evidence="4" id="KW-1185">Reference proteome</keyword>
<dbReference type="AlphaFoldDB" id="A0A841CSN2"/>
<evidence type="ECO:0008006" key="5">
    <source>
        <dbReference type="Google" id="ProtNLM"/>
    </source>
</evidence>
<keyword evidence="2" id="KW-0732">Signal</keyword>
<comment type="caution">
    <text evidence="3">The sequence shown here is derived from an EMBL/GenBank/DDBJ whole genome shotgun (WGS) entry which is preliminary data.</text>
</comment>